<evidence type="ECO:0000256" key="1">
    <source>
        <dbReference type="ARBA" id="ARBA00010643"/>
    </source>
</evidence>
<dbReference type="InterPro" id="IPR036249">
    <property type="entry name" value="Thioredoxin-like_sf"/>
</dbReference>
<dbReference type="SUPFAM" id="SSF52833">
    <property type="entry name" value="Thioredoxin-like"/>
    <property type="match status" value="1"/>
</dbReference>
<accession>X1N9J9</accession>
<reference evidence="7" key="1">
    <citation type="journal article" date="2014" name="Front. Microbiol.">
        <title>High frequency of phylogenetically diverse reductive dehalogenase-homologous genes in deep subseafloor sedimentary metagenomes.</title>
        <authorList>
            <person name="Kawai M."/>
            <person name="Futagami T."/>
            <person name="Toyoda A."/>
            <person name="Takaki Y."/>
            <person name="Nishi S."/>
            <person name="Hori S."/>
            <person name="Arai W."/>
            <person name="Tsubouchi T."/>
            <person name="Morono Y."/>
            <person name="Uchiyama I."/>
            <person name="Ito T."/>
            <person name="Fujiyama A."/>
            <person name="Inagaki F."/>
            <person name="Takami H."/>
        </authorList>
    </citation>
    <scope>NUCLEOTIDE SEQUENCE</scope>
    <source>
        <strain evidence="7">Expedition CK06-06</strain>
    </source>
</reference>
<dbReference type="GO" id="GO:0046872">
    <property type="term" value="F:metal ion binding"/>
    <property type="evidence" value="ECO:0007669"/>
    <property type="project" value="UniProtKB-KW"/>
</dbReference>
<organism evidence="7">
    <name type="scientific">marine sediment metagenome</name>
    <dbReference type="NCBI Taxonomy" id="412755"/>
    <lineage>
        <taxon>unclassified sequences</taxon>
        <taxon>metagenomes</taxon>
        <taxon>ecological metagenomes</taxon>
    </lineage>
</organism>
<dbReference type="PANTHER" id="PTHR43342">
    <property type="entry name" value="NADH-QUINONE OXIDOREDUCTASE, E SUBUNIT"/>
    <property type="match status" value="1"/>
</dbReference>
<evidence type="ECO:0008006" key="8">
    <source>
        <dbReference type="Google" id="ProtNLM"/>
    </source>
</evidence>
<feature type="non-terminal residue" evidence="7">
    <location>
        <position position="1"/>
    </location>
</feature>
<comment type="cofactor">
    <cofactor evidence="6">
        <name>[2Fe-2S] cluster</name>
        <dbReference type="ChEBI" id="CHEBI:190135"/>
    </cofactor>
</comment>
<keyword evidence="2" id="KW-0001">2Fe-2S</keyword>
<dbReference type="InterPro" id="IPR041921">
    <property type="entry name" value="NuoE_N"/>
</dbReference>
<gene>
    <name evidence="7" type="ORF">S06H3_35503</name>
</gene>
<keyword evidence="3" id="KW-0479">Metal-binding</keyword>
<comment type="caution">
    <text evidence="7">The sequence shown here is derived from an EMBL/GenBank/DDBJ whole genome shotgun (WGS) entry which is preliminary data.</text>
</comment>
<dbReference type="Gene3D" id="3.40.30.10">
    <property type="entry name" value="Glutaredoxin"/>
    <property type="match status" value="1"/>
</dbReference>
<evidence type="ECO:0000256" key="5">
    <source>
        <dbReference type="ARBA" id="ARBA00023014"/>
    </source>
</evidence>
<proteinExistence type="inferred from homology"/>
<name>X1N9J9_9ZZZZ</name>
<evidence type="ECO:0000256" key="3">
    <source>
        <dbReference type="ARBA" id="ARBA00022723"/>
    </source>
</evidence>
<dbReference type="Pfam" id="PF01257">
    <property type="entry name" value="2Fe-2S_thioredx"/>
    <property type="match status" value="1"/>
</dbReference>
<comment type="similarity">
    <text evidence="1">Belongs to the complex I 24 kDa subunit family.</text>
</comment>
<sequence>QGISTRHKGQEDLLVLLKEAQNAFGYVPEETIAELAESLEIPINDVYGVASFYSFLSIKPLGRNVIRICKSLPCYLKHCQTIIESVAKEIGIKPGETTPDGRFSFQLTNCIGACDKTPAMMINNDVHIDLTPEKISQILKTYK</sequence>
<evidence type="ECO:0000256" key="4">
    <source>
        <dbReference type="ARBA" id="ARBA00023004"/>
    </source>
</evidence>
<protein>
    <recommendedName>
        <fullName evidence="8">NADH-quinone oxidoreductase subunit NuoE</fullName>
    </recommendedName>
</protein>
<dbReference type="GO" id="GO:0051537">
    <property type="term" value="F:2 iron, 2 sulfur cluster binding"/>
    <property type="evidence" value="ECO:0007669"/>
    <property type="project" value="UniProtKB-KW"/>
</dbReference>
<dbReference type="Gene3D" id="1.10.10.1590">
    <property type="entry name" value="NADH-quinone oxidoreductase subunit E"/>
    <property type="match status" value="1"/>
</dbReference>
<keyword evidence="4" id="KW-0408">Iron</keyword>
<evidence type="ECO:0000256" key="2">
    <source>
        <dbReference type="ARBA" id="ARBA00022714"/>
    </source>
</evidence>
<dbReference type="InterPro" id="IPR028431">
    <property type="entry name" value="NADP_DH_HndA-like"/>
</dbReference>
<dbReference type="InterPro" id="IPR042128">
    <property type="entry name" value="NuoE_dom"/>
</dbReference>
<dbReference type="PIRSF" id="PIRSF000216">
    <property type="entry name" value="NADH_DH_24kDa"/>
    <property type="match status" value="1"/>
</dbReference>
<dbReference type="EMBL" id="BARV01021420">
    <property type="protein sequence ID" value="GAI23495.1"/>
    <property type="molecule type" value="Genomic_DNA"/>
</dbReference>
<dbReference type="NCBIfam" id="TIGR01958">
    <property type="entry name" value="nuoE_fam"/>
    <property type="match status" value="1"/>
</dbReference>
<dbReference type="AlphaFoldDB" id="X1N9J9"/>
<dbReference type="NCBIfam" id="NF005722">
    <property type="entry name" value="PRK07539.1-2"/>
    <property type="match status" value="1"/>
</dbReference>
<dbReference type="PANTHER" id="PTHR43342:SF1">
    <property type="entry name" value="BIFURCATING [FEFE] HYDROGENASE GAMMA SUBUNIT"/>
    <property type="match status" value="1"/>
</dbReference>
<dbReference type="GO" id="GO:0016491">
    <property type="term" value="F:oxidoreductase activity"/>
    <property type="evidence" value="ECO:0007669"/>
    <property type="project" value="InterPro"/>
</dbReference>
<evidence type="ECO:0000256" key="6">
    <source>
        <dbReference type="ARBA" id="ARBA00034078"/>
    </source>
</evidence>
<dbReference type="CDD" id="cd03064">
    <property type="entry name" value="TRX_Fd_NuoE"/>
    <property type="match status" value="1"/>
</dbReference>
<dbReference type="InterPro" id="IPR002023">
    <property type="entry name" value="NuoE-like"/>
</dbReference>
<keyword evidence="5" id="KW-0411">Iron-sulfur</keyword>
<evidence type="ECO:0000313" key="7">
    <source>
        <dbReference type="EMBL" id="GAI23495.1"/>
    </source>
</evidence>